<dbReference type="PANTHER" id="PTHR14084">
    <property type="entry name" value="KYNURENINASE"/>
    <property type="match status" value="1"/>
</dbReference>
<evidence type="ECO:0000256" key="4">
    <source>
        <dbReference type="PIRNR" id="PIRNR038800"/>
    </source>
</evidence>
<evidence type="ECO:0000313" key="5">
    <source>
        <dbReference type="EMBL" id="MEJ1154407.1"/>
    </source>
</evidence>
<dbReference type="InterPro" id="IPR015422">
    <property type="entry name" value="PyrdxlP-dep_Trfase_small"/>
</dbReference>
<gene>
    <name evidence="5" type="ORF">WDU96_02180</name>
</gene>
<comment type="catalytic activity">
    <reaction evidence="4">
        <text>3-hydroxy-L-kynurenine + H2O = 3-hydroxyanthranilate + L-alanine + H(+)</text>
        <dbReference type="Rhea" id="RHEA:25143"/>
        <dbReference type="ChEBI" id="CHEBI:15377"/>
        <dbReference type="ChEBI" id="CHEBI:15378"/>
        <dbReference type="ChEBI" id="CHEBI:36559"/>
        <dbReference type="ChEBI" id="CHEBI:57972"/>
        <dbReference type="ChEBI" id="CHEBI:58125"/>
        <dbReference type="EC" id="3.7.1.3"/>
    </reaction>
</comment>
<dbReference type="Gene3D" id="3.40.640.10">
    <property type="entry name" value="Type I PLP-dependent aspartate aminotransferase-like (Major domain)"/>
    <property type="match status" value="1"/>
</dbReference>
<dbReference type="Pfam" id="PF22580">
    <property type="entry name" value="KYNU_C"/>
    <property type="match status" value="1"/>
</dbReference>
<comment type="subunit">
    <text evidence="4">Homodimer.</text>
</comment>
<comment type="caution">
    <text evidence="5">The sequence shown here is derived from an EMBL/GenBank/DDBJ whole genome shotgun (WGS) entry which is preliminary data.</text>
</comment>
<comment type="catalytic activity">
    <reaction evidence="4">
        <text>L-kynurenine + H2O = anthranilate + L-alanine + H(+)</text>
        <dbReference type="Rhea" id="RHEA:16813"/>
        <dbReference type="ChEBI" id="CHEBI:15377"/>
        <dbReference type="ChEBI" id="CHEBI:15378"/>
        <dbReference type="ChEBI" id="CHEBI:16567"/>
        <dbReference type="ChEBI" id="CHEBI:57959"/>
        <dbReference type="ChEBI" id="CHEBI:57972"/>
        <dbReference type="EC" id="3.7.1.3"/>
    </reaction>
</comment>
<dbReference type="Proteomes" id="UP001368654">
    <property type="component" value="Unassembled WGS sequence"/>
</dbReference>
<organism evidence="5 6">
    <name type="scientific">Microbacterium marmarense</name>
    <dbReference type="NCBI Taxonomy" id="3122051"/>
    <lineage>
        <taxon>Bacteria</taxon>
        <taxon>Bacillati</taxon>
        <taxon>Actinomycetota</taxon>
        <taxon>Actinomycetes</taxon>
        <taxon>Micrococcales</taxon>
        <taxon>Microbacteriaceae</taxon>
        <taxon>Microbacterium</taxon>
    </lineage>
</organism>
<dbReference type="Gene3D" id="3.90.1150.10">
    <property type="entry name" value="Aspartate Aminotransferase, domain 1"/>
    <property type="match status" value="1"/>
</dbReference>
<keyword evidence="2 4" id="KW-0378">Hydrolase</keyword>
<dbReference type="SUPFAM" id="SSF53383">
    <property type="entry name" value="PLP-dependent transferases"/>
    <property type="match status" value="1"/>
</dbReference>
<proteinExistence type="inferred from homology"/>
<evidence type="ECO:0000256" key="1">
    <source>
        <dbReference type="ARBA" id="ARBA00022642"/>
    </source>
</evidence>
<dbReference type="EMBL" id="JBBDGL010000001">
    <property type="protein sequence ID" value="MEJ1154407.1"/>
    <property type="molecule type" value="Genomic_DNA"/>
</dbReference>
<comment type="pathway">
    <text evidence="4">Amino-acid degradation; L-kynurenine degradation; L-alanine and anthranilate from L-kynurenine: step 1/1.</text>
</comment>
<protein>
    <recommendedName>
        <fullName evidence="4">Kynureninase</fullName>
        <ecNumber evidence="4">3.7.1.3</ecNumber>
    </recommendedName>
</protein>
<keyword evidence="3 4" id="KW-0663">Pyridoxal phosphate</keyword>
<comment type="pathway">
    <text evidence="4">Cofactor biosynthesis; NAD(+) biosynthesis; quinolinate from L-kynurenine: step 2/3.</text>
</comment>
<accession>A0ABU8LRG9</accession>
<comment type="similarity">
    <text evidence="4">Belongs to the kynureninase family.</text>
</comment>
<dbReference type="PANTHER" id="PTHR14084:SF0">
    <property type="entry name" value="KYNURENINASE"/>
    <property type="match status" value="1"/>
</dbReference>
<dbReference type="InterPro" id="IPR015424">
    <property type="entry name" value="PyrdxlP-dep_Trfase"/>
</dbReference>
<keyword evidence="5" id="KW-0032">Aminotransferase</keyword>
<evidence type="ECO:0000313" key="6">
    <source>
        <dbReference type="Proteomes" id="UP001368654"/>
    </source>
</evidence>
<keyword evidence="5" id="KW-0808">Transferase</keyword>
<dbReference type="EC" id="3.7.1.3" evidence="4"/>
<keyword evidence="1 4" id="KW-0662">Pyridine nucleotide biosynthesis</keyword>
<dbReference type="InterPro" id="IPR015421">
    <property type="entry name" value="PyrdxlP-dep_Trfase_major"/>
</dbReference>
<dbReference type="GO" id="GO:0008483">
    <property type="term" value="F:transaminase activity"/>
    <property type="evidence" value="ECO:0007669"/>
    <property type="project" value="UniProtKB-KW"/>
</dbReference>
<dbReference type="InterPro" id="IPR010111">
    <property type="entry name" value="Kynureninase"/>
</dbReference>
<dbReference type="PIRSF" id="PIRSF038800">
    <property type="entry name" value="KYNU"/>
    <property type="match status" value="1"/>
</dbReference>
<keyword evidence="6" id="KW-1185">Reference proteome</keyword>
<comment type="cofactor">
    <cofactor evidence="4">
        <name>pyridoxal 5'-phosphate</name>
        <dbReference type="ChEBI" id="CHEBI:597326"/>
    </cofactor>
</comment>
<dbReference type="RefSeq" id="WP_337336845.1">
    <property type="nucleotide sequence ID" value="NZ_JBBDGL010000001.1"/>
</dbReference>
<name>A0ABU8LRG9_9MICO</name>
<sequence length="422" mass="45132">MTDSEYSQAIEDFAAAAAALDLADGLAEVREEFVGADTSLVYFDGNSLGRPLRASVERLTSFAEHEWGGRLIRGWDETWMQLPFEIGDTIGRAAIGASAGQTVVGDSTTVLLYKLLRAAFDAQHASDSARVEIVVDRDSFPTDRYLVEGIARERGGRVRWIDVELDGGVTADALSAAVGAETAVVLLSHVAYRSGYLADARALTTIAHDAGALVLWDLCHSAGSVPVHADEWGFDLAVGCTYKYLNGGPGSPAFAYVASRLQDTLTQPIQGWMGTADVFAMGPEYRPAEGMRRFLSGTPPITGMLAMQDTLALIERVGIAAVREKSVQLTEFALRVSDALLSGLGVTVASPREADHRGGHITLSHSTMREVTAALWQNDIIPDYRDPHGLRIGLSPLSTSFEEVLEGLVAVRLAIKAATPSG</sequence>
<evidence type="ECO:0000256" key="2">
    <source>
        <dbReference type="ARBA" id="ARBA00022801"/>
    </source>
</evidence>
<evidence type="ECO:0000256" key="3">
    <source>
        <dbReference type="ARBA" id="ARBA00022898"/>
    </source>
</evidence>
<reference evidence="5 6" key="1">
    <citation type="submission" date="2024-02" db="EMBL/GenBank/DDBJ databases">
        <authorList>
            <person name="Saticioglu I.B."/>
        </authorList>
    </citation>
    <scope>NUCLEOTIDE SEQUENCE [LARGE SCALE GENOMIC DNA]</scope>
    <source>
        <strain evidence="5 6">Mu-86</strain>
    </source>
</reference>
<comment type="function">
    <text evidence="4">Catalyzes the cleavage of L-kynurenine (L-Kyn) and L-3-hydroxykynurenine (L-3OHKyn) into anthranilic acid (AA) and 3-hydroxyanthranilic acid (3-OHAA), respectively.</text>
</comment>